<dbReference type="GO" id="GO:0005634">
    <property type="term" value="C:nucleus"/>
    <property type="evidence" value="ECO:0007669"/>
    <property type="project" value="UniProtKB-SubCell"/>
</dbReference>
<dbReference type="EMBL" id="AWUE01016899">
    <property type="protein sequence ID" value="OMO89117.1"/>
    <property type="molecule type" value="Genomic_DNA"/>
</dbReference>
<keyword evidence="5" id="KW-0539">Nucleus</keyword>
<evidence type="ECO:0000256" key="2">
    <source>
        <dbReference type="ARBA" id="ARBA00022664"/>
    </source>
</evidence>
<keyword evidence="10" id="KW-1185">Reference proteome</keyword>
<feature type="domain" description="RRM" evidence="8">
    <location>
        <begin position="25"/>
        <end position="103"/>
    </location>
</feature>
<evidence type="ECO:0000256" key="4">
    <source>
        <dbReference type="ARBA" id="ARBA00023187"/>
    </source>
</evidence>
<dbReference type="Proteomes" id="UP000187203">
    <property type="component" value="Unassembled WGS sequence"/>
</dbReference>
<organism evidence="9 10">
    <name type="scientific">Corchorus olitorius</name>
    <dbReference type="NCBI Taxonomy" id="93759"/>
    <lineage>
        <taxon>Eukaryota</taxon>
        <taxon>Viridiplantae</taxon>
        <taxon>Streptophyta</taxon>
        <taxon>Embryophyta</taxon>
        <taxon>Tracheophyta</taxon>
        <taxon>Spermatophyta</taxon>
        <taxon>Magnoliopsida</taxon>
        <taxon>eudicotyledons</taxon>
        <taxon>Gunneridae</taxon>
        <taxon>Pentapetalae</taxon>
        <taxon>rosids</taxon>
        <taxon>malvids</taxon>
        <taxon>Malvales</taxon>
        <taxon>Malvaceae</taxon>
        <taxon>Grewioideae</taxon>
        <taxon>Apeibeae</taxon>
        <taxon>Corchorus</taxon>
    </lineage>
</organism>
<evidence type="ECO:0000256" key="7">
    <source>
        <dbReference type="SAM" id="MobiDB-lite"/>
    </source>
</evidence>
<dbReference type="PANTHER" id="PTHR48028:SF4">
    <property type="entry name" value="SC35-LIKE SPLICING FACTOR"/>
    <property type="match status" value="1"/>
</dbReference>
<reference evidence="10" key="1">
    <citation type="submission" date="2013-09" db="EMBL/GenBank/DDBJ databases">
        <title>Corchorus olitorius genome sequencing.</title>
        <authorList>
            <person name="Alam M."/>
            <person name="Haque M.S."/>
            <person name="Islam M.S."/>
            <person name="Emdad E.M."/>
            <person name="Islam M.M."/>
            <person name="Ahmed B."/>
            <person name="Halim A."/>
            <person name="Hossen Q.M.M."/>
            <person name="Hossain M.Z."/>
            <person name="Ahmed R."/>
            <person name="Khan M.M."/>
            <person name="Islam R."/>
            <person name="Rashid M.M."/>
            <person name="Khan S.A."/>
            <person name="Rahman M.S."/>
            <person name="Alam M."/>
            <person name="Yahiya A.S."/>
            <person name="Khan M.S."/>
            <person name="Azam M.S."/>
            <person name="Haque T."/>
            <person name="Lashkar M.Z.H."/>
            <person name="Akhand A.I."/>
            <person name="Morshed G."/>
            <person name="Roy S."/>
            <person name="Uddin K.S."/>
            <person name="Rabeya T."/>
            <person name="Hossain A.S."/>
            <person name="Chowdhury A."/>
            <person name="Snigdha A.R."/>
            <person name="Mortoza M.S."/>
            <person name="Matin S.A."/>
            <person name="Hoque S.M.E."/>
            <person name="Islam M.K."/>
            <person name="Roy D.K."/>
            <person name="Haider R."/>
            <person name="Moosa M.M."/>
            <person name="Elias S.M."/>
            <person name="Hasan A.M."/>
            <person name="Jahan S."/>
            <person name="Shafiuddin M."/>
            <person name="Mahmood N."/>
            <person name="Shommy N.S."/>
        </authorList>
    </citation>
    <scope>NUCLEOTIDE SEQUENCE [LARGE SCALE GENOMIC DNA]</scope>
    <source>
        <strain evidence="10">cv. O-4</strain>
    </source>
</reference>
<feature type="compositionally biased region" description="Basic and acidic residues" evidence="7">
    <location>
        <begin position="155"/>
        <end position="175"/>
    </location>
</feature>
<dbReference type="PANTHER" id="PTHR48028">
    <property type="entry name" value="GLYCINE-RICH RNA-BINDING PROTEIN RZ1A"/>
    <property type="match status" value="1"/>
</dbReference>
<evidence type="ECO:0000256" key="5">
    <source>
        <dbReference type="ARBA" id="ARBA00023242"/>
    </source>
</evidence>
<dbReference type="AlphaFoldDB" id="A0A1R3J2R1"/>
<evidence type="ECO:0000256" key="6">
    <source>
        <dbReference type="PROSITE-ProRule" id="PRU00176"/>
    </source>
</evidence>
<evidence type="ECO:0000313" key="9">
    <source>
        <dbReference type="EMBL" id="OMO89117.1"/>
    </source>
</evidence>
<dbReference type="SMART" id="SM00360">
    <property type="entry name" value="RRM"/>
    <property type="match status" value="1"/>
</dbReference>
<comment type="caution">
    <text evidence="9">The sequence shown here is derived from an EMBL/GenBank/DDBJ whole genome shotgun (WGS) entry which is preliminary data.</text>
</comment>
<evidence type="ECO:0000259" key="8">
    <source>
        <dbReference type="PROSITE" id="PS50102"/>
    </source>
</evidence>
<dbReference type="CDD" id="cd00590">
    <property type="entry name" value="RRM_SF"/>
    <property type="match status" value="1"/>
</dbReference>
<keyword evidence="2" id="KW-0507">mRNA processing</keyword>
<dbReference type="InterPro" id="IPR051106">
    <property type="entry name" value="RNA-bind/splicing_reg"/>
</dbReference>
<proteinExistence type="predicted"/>
<dbReference type="InterPro" id="IPR035979">
    <property type="entry name" value="RBD_domain_sf"/>
</dbReference>
<dbReference type="InterPro" id="IPR012677">
    <property type="entry name" value="Nucleotide-bd_a/b_plait_sf"/>
</dbReference>
<evidence type="ECO:0000313" key="10">
    <source>
        <dbReference type="Proteomes" id="UP000187203"/>
    </source>
</evidence>
<keyword evidence="4" id="KW-0508">mRNA splicing</keyword>
<protein>
    <recommendedName>
        <fullName evidence="8">RRM domain-containing protein</fullName>
    </recommendedName>
</protein>
<dbReference type="SUPFAM" id="SSF54928">
    <property type="entry name" value="RNA-binding domain, RBD"/>
    <property type="match status" value="1"/>
</dbReference>
<gene>
    <name evidence="9" type="ORF">COLO4_19923</name>
</gene>
<feature type="region of interest" description="Disordered" evidence="7">
    <location>
        <begin position="137"/>
        <end position="193"/>
    </location>
</feature>
<keyword evidence="3 6" id="KW-0694">RNA-binding</keyword>
<evidence type="ECO:0000256" key="3">
    <source>
        <dbReference type="ARBA" id="ARBA00022884"/>
    </source>
</evidence>
<feature type="compositionally biased region" description="Polar residues" evidence="7">
    <location>
        <begin position="176"/>
        <end position="185"/>
    </location>
</feature>
<dbReference type="GO" id="GO:0008380">
    <property type="term" value="P:RNA splicing"/>
    <property type="evidence" value="ECO:0007669"/>
    <property type="project" value="UniProtKB-KW"/>
</dbReference>
<dbReference type="PROSITE" id="PS50102">
    <property type="entry name" value="RRM"/>
    <property type="match status" value="1"/>
</dbReference>
<sequence>MRAGRVRVTNKIQFGESIDWRSNLSSIFISNLSVEVSRYALWDAFSDYGKVADVFIQRRSRQNGTTSFVFVRYWKEKEVSLALKKAHFLFLEGIPIRVSQARIRQEKKQEFGRKVHTQTKMDGRTFKEVVINAKANTIGDSDHRGNDTSLVANEKTPDQRDRVDPGDKAYKEQGNERTSPSNENMTVLDPNPNQELDFKAEIPSEDMQWLERCMVGKLNPNVILEQIQETVAGLNLNASMSPLSNVRVLFQFQNMEDMQSFLDHPKIKDVVEIPSIIVGKWRRNKVVIKASIDESFLMIGCLSLVSWMDGDDNSNDVCSCSGERTNVMETKALVNGVVINDGSEEMVPETIGMEKNVEGIREDDSAVHGRKRMGECETLGEVFMKSVNDSGPTLNSVGVIGDEKL</sequence>
<dbReference type="Pfam" id="PF00076">
    <property type="entry name" value="RRM_1"/>
    <property type="match status" value="1"/>
</dbReference>
<dbReference type="GO" id="GO:0003723">
    <property type="term" value="F:RNA binding"/>
    <property type="evidence" value="ECO:0007669"/>
    <property type="project" value="UniProtKB-UniRule"/>
</dbReference>
<evidence type="ECO:0000256" key="1">
    <source>
        <dbReference type="ARBA" id="ARBA00004123"/>
    </source>
</evidence>
<comment type="subcellular location">
    <subcellularLocation>
        <location evidence="1">Nucleus</location>
    </subcellularLocation>
</comment>
<dbReference type="Gene3D" id="3.30.70.330">
    <property type="match status" value="1"/>
</dbReference>
<accession>A0A1R3J2R1</accession>
<name>A0A1R3J2R1_9ROSI</name>
<dbReference type="GO" id="GO:0006397">
    <property type="term" value="P:mRNA processing"/>
    <property type="evidence" value="ECO:0007669"/>
    <property type="project" value="UniProtKB-KW"/>
</dbReference>
<dbReference type="InterPro" id="IPR000504">
    <property type="entry name" value="RRM_dom"/>
</dbReference>